<sequence length="329" mass="35914">MKRLLIVILIAAGLWSGYWFVGATGAKSGFEAWFEARRAEGWVADYTDFSLQGFPNRFDASWEGLTLADPQTGVAVDMPFFQVLALSYRPTHVIAVAPQEMQVSTPYEKFGVQSEDLRASLRLRPNTALELENAVLHGDHLRITGAQDAALRELRLAAERTGDTTYRYGVEAFDLSPPAPVLQRLAGQEALPEVIEVASLDATVSFDKPWDISALEVARPQPTRIDLSDMRAIWGVMEFRAAGEIEVDAQGLGTGTVNIQAENWRDMLRVAVNSGAVPENAATATERALGMLAGMKGNPNSIDATLELKNGQVFIGFIPLGPAPVFRLR</sequence>
<dbReference type="InterPro" id="IPR018666">
    <property type="entry name" value="DUF2125"/>
</dbReference>
<name>A0A0A0EJW8_9RHOB</name>
<organism evidence="1 2">
    <name type="scientific">Pseudooceanicola atlanticus</name>
    <dbReference type="NCBI Taxonomy" id="1461694"/>
    <lineage>
        <taxon>Bacteria</taxon>
        <taxon>Pseudomonadati</taxon>
        <taxon>Pseudomonadota</taxon>
        <taxon>Alphaproteobacteria</taxon>
        <taxon>Rhodobacterales</taxon>
        <taxon>Paracoccaceae</taxon>
        <taxon>Pseudooceanicola</taxon>
    </lineage>
</organism>
<keyword evidence="2" id="KW-1185">Reference proteome</keyword>
<dbReference type="Pfam" id="PF09898">
    <property type="entry name" value="DUF2125"/>
    <property type="match status" value="1"/>
</dbReference>
<evidence type="ECO:0000313" key="2">
    <source>
        <dbReference type="Proteomes" id="UP000030004"/>
    </source>
</evidence>
<evidence type="ECO:0000313" key="1">
    <source>
        <dbReference type="EMBL" id="KGM50605.1"/>
    </source>
</evidence>
<dbReference type="Proteomes" id="UP000030004">
    <property type="component" value="Unassembled WGS sequence"/>
</dbReference>
<dbReference type="eggNOG" id="COG4093">
    <property type="taxonomic scope" value="Bacteria"/>
</dbReference>
<dbReference type="EMBL" id="AQQX01000001">
    <property type="protein sequence ID" value="KGM50605.1"/>
    <property type="molecule type" value="Genomic_DNA"/>
</dbReference>
<dbReference type="AlphaFoldDB" id="A0A0A0EJW8"/>
<comment type="caution">
    <text evidence="1">The sequence shown here is derived from an EMBL/GenBank/DDBJ whole genome shotgun (WGS) entry which is preliminary data.</text>
</comment>
<dbReference type="RefSeq" id="WP_043745114.1">
    <property type="nucleotide sequence ID" value="NZ_AQQX01000001.1"/>
</dbReference>
<dbReference type="OrthoDB" id="7625707at2"/>
<gene>
    <name evidence="1" type="ORF">ATO9_03755</name>
</gene>
<reference evidence="1 2" key="1">
    <citation type="journal article" date="2015" name="Antonie Van Leeuwenhoek">
        <title>Pseudooceanicola atlanticus gen. nov. sp. nov., isolated from surface seawater of the Atlantic Ocean and reclassification of Oceanicola batsensis, Oceanicola marinus, Oceanicola nitratireducens, Oceanicola nanhaiensis, Oceanicola antarcticus and Oceanicola flagellatus, as Pseudooceanicola batsensis comb. nov., Pseudooceanicola marinus comb. nov., Pseudooceanicola nitratireducens comb. nov., Pseudooceanicola nanhaiensis comb. nov., Pseudooceanicola antarcticus comb. nov., and Pseudooceanicola flagellatus comb. nov.</title>
        <authorList>
            <person name="Lai Q."/>
            <person name="Li G."/>
            <person name="Liu X."/>
            <person name="Du Y."/>
            <person name="Sun F."/>
            <person name="Shao Z."/>
        </authorList>
    </citation>
    <scope>NUCLEOTIDE SEQUENCE [LARGE SCALE GENOMIC DNA]</scope>
    <source>
        <strain evidence="1 2">22II-s11g</strain>
    </source>
</reference>
<evidence type="ECO:0008006" key="3">
    <source>
        <dbReference type="Google" id="ProtNLM"/>
    </source>
</evidence>
<dbReference type="STRING" id="1461694.ATO9_03755"/>
<accession>A0A0A0EJW8</accession>
<protein>
    <recommendedName>
        <fullName evidence="3">DUF2125 domain-containing protein</fullName>
    </recommendedName>
</protein>
<proteinExistence type="predicted"/>